<evidence type="ECO:0000256" key="5">
    <source>
        <dbReference type="ARBA" id="ARBA00022679"/>
    </source>
</evidence>
<keyword evidence="6 13" id="KW-0812">Transmembrane</keyword>
<dbReference type="InterPro" id="IPR003660">
    <property type="entry name" value="HAMP_dom"/>
</dbReference>
<evidence type="ECO:0000256" key="12">
    <source>
        <dbReference type="ARBA" id="ARBA00023136"/>
    </source>
</evidence>
<keyword evidence="11" id="KW-0902">Two-component regulatory system</keyword>
<comment type="catalytic activity">
    <reaction evidence="1">
        <text>ATP + protein L-histidine = ADP + protein N-phospho-L-histidine.</text>
        <dbReference type="EC" id="2.7.13.3"/>
    </reaction>
</comment>
<sequence length="467" mass="50495">MTRSLRTRLFLVLLLPFVGAWLIAMIVLGTAFMRERIGDWEDDLVAIAVEVMSAMPADLPALSAGPRLTPLPVDRTGVNDVDDIEFQVWVKDRREAIVLSSRSTGEPLKPDFVDGRQTRTIRGVEWRVYALTDTTGRVQVQVGKSLDLILAEVRRKVSRALAVSIVVLLLLALAMKAVIDWSLKPMVRVNAAMAARSATDLEPLPGGDLPSEVGPLVDSFNRLLARVDRAVRRERQFFSEAAHELRTPLAVLLTQAQVALGARTLAEARGSLRQLVRGVERSARLSQQLLDSARLDVEHRGGAQAPLDLAAIVAMVVDDYGAMVAQKHQAITLDAERCPIVGNIDEMGVLVANLVDNAVRYTGRGGRIAVRCLREGAAVQLQVFDDGPGVADGDRERIFDRFFRVLGSNERGSGIGLSLVARIAQSHRATIATGRGLDGRGFGVTVAFALAAGEPDKVSDTGILAAT</sequence>
<dbReference type="InterPro" id="IPR005467">
    <property type="entry name" value="His_kinase_dom"/>
</dbReference>
<dbReference type="PANTHER" id="PTHR45436:SF14">
    <property type="entry name" value="SENSOR PROTEIN QSEC"/>
    <property type="match status" value="1"/>
</dbReference>
<dbReference type="SUPFAM" id="SSF55874">
    <property type="entry name" value="ATPase domain of HSP90 chaperone/DNA topoisomerase II/histidine kinase"/>
    <property type="match status" value="1"/>
</dbReference>
<keyword evidence="5" id="KW-0808">Transferase</keyword>
<evidence type="ECO:0000256" key="3">
    <source>
        <dbReference type="ARBA" id="ARBA00012438"/>
    </source>
</evidence>
<accession>A0A9X4BIE9</accession>
<dbReference type="PANTHER" id="PTHR45436">
    <property type="entry name" value="SENSOR HISTIDINE KINASE YKOH"/>
    <property type="match status" value="1"/>
</dbReference>
<organism evidence="16 17">
    <name type="scientific">Tahibacter soli</name>
    <dbReference type="NCBI Taxonomy" id="2983605"/>
    <lineage>
        <taxon>Bacteria</taxon>
        <taxon>Pseudomonadati</taxon>
        <taxon>Pseudomonadota</taxon>
        <taxon>Gammaproteobacteria</taxon>
        <taxon>Lysobacterales</taxon>
        <taxon>Rhodanobacteraceae</taxon>
        <taxon>Tahibacter</taxon>
    </lineage>
</organism>
<name>A0A9X4BIE9_9GAMM</name>
<dbReference type="GO" id="GO:0005524">
    <property type="term" value="F:ATP binding"/>
    <property type="evidence" value="ECO:0007669"/>
    <property type="project" value="UniProtKB-KW"/>
</dbReference>
<keyword evidence="17" id="KW-1185">Reference proteome</keyword>
<dbReference type="EC" id="2.7.13.3" evidence="3"/>
<dbReference type="PROSITE" id="PS50885">
    <property type="entry name" value="HAMP"/>
    <property type="match status" value="1"/>
</dbReference>
<dbReference type="EMBL" id="JAOVZO020000017">
    <property type="protein sequence ID" value="MDC8013528.1"/>
    <property type="molecule type" value="Genomic_DNA"/>
</dbReference>
<dbReference type="InterPro" id="IPR050428">
    <property type="entry name" value="TCS_sensor_his_kinase"/>
</dbReference>
<dbReference type="InterPro" id="IPR004358">
    <property type="entry name" value="Sig_transdc_His_kin-like_C"/>
</dbReference>
<evidence type="ECO:0000256" key="6">
    <source>
        <dbReference type="ARBA" id="ARBA00022692"/>
    </source>
</evidence>
<keyword evidence="9 16" id="KW-0067">ATP-binding</keyword>
<dbReference type="PRINTS" id="PR00344">
    <property type="entry name" value="BCTRLSENSOR"/>
</dbReference>
<gene>
    <name evidence="16" type="ORF">OD750_013370</name>
</gene>
<feature type="transmembrane region" description="Helical" evidence="13">
    <location>
        <begin position="9"/>
        <end position="33"/>
    </location>
</feature>
<dbReference type="GO" id="GO:0000155">
    <property type="term" value="F:phosphorelay sensor kinase activity"/>
    <property type="evidence" value="ECO:0007669"/>
    <property type="project" value="InterPro"/>
</dbReference>
<dbReference type="InterPro" id="IPR036097">
    <property type="entry name" value="HisK_dim/P_sf"/>
</dbReference>
<dbReference type="Gene3D" id="1.10.287.130">
    <property type="match status" value="1"/>
</dbReference>
<evidence type="ECO:0000256" key="10">
    <source>
        <dbReference type="ARBA" id="ARBA00022989"/>
    </source>
</evidence>
<dbReference type="RefSeq" id="WP_263545735.1">
    <property type="nucleotide sequence ID" value="NZ_JAOVZO020000017.1"/>
</dbReference>
<dbReference type="SUPFAM" id="SSF47384">
    <property type="entry name" value="Homodimeric domain of signal transducing histidine kinase"/>
    <property type="match status" value="1"/>
</dbReference>
<evidence type="ECO:0000256" key="7">
    <source>
        <dbReference type="ARBA" id="ARBA00022741"/>
    </source>
</evidence>
<comment type="subcellular location">
    <subcellularLocation>
        <location evidence="2">Membrane</location>
        <topology evidence="2">Multi-pass membrane protein</topology>
    </subcellularLocation>
</comment>
<dbReference type="Gene3D" id="3.30.565.10">
    <property type="entry name" value="Histidine kinase-like ATPase, C-terminal domain"/>
    <property type="match status" value="1"/>
</dbReference>
<dbReference type="Pfam" id="PF00672">
    <property type="entry name" value="HAMP"/>
    <property type="match status" value="1"/>
</dbReference>
<evidence type="ECO:0000259" key="14">
    <source>
        <dbReference type="PROSITE" id="PS50109"/>
    </source>
</evidence>
<dbReference type="InterPro" id="IPR003661">
    <property type="entry name" value="HisK_dim/P_dom"/>
</dbReference>
<keyword evidence="7" id="KW-0547">Nucleotide-binding</keyword>
<dbReference type="SMART" id="SM00388">
    <property type="entry name" value="HisKA"/>
    <property type="match status" value="1"/>
</dbReference>
<dbReference type="InterPro" id="IPR003594">
    <property type="entry name" value="HATPase_dom"/>
</dbReference>
<dbReference type="SMART" id="SM00387">
    <property type="entry name" value="HATPase_c"/>
    <property type="match status" value="1"/>
</dbReference>
<dbReference type="Proteomes" id="UP001139971">
    <property type="component" value="Unassembled WGS sequence"/>
</dbReference>
<evidence type="ECO:0000256" key="8">
    <source>
        <dbReference type="ARBA" id="ARBA00022777"/>
    </source>
</evidence>
<dbReference type="AlphaFoldDB" id="A0A9X4BIE9"/>
<keyword evidence="10 13" id="KW-1133">Transmembrane helix</keyword>
<evidence type="ECO:0000256" key="13">
    <source>
        <dbReference type="SAM" id="Phobius"/>
    </source>
</evidence>
<evidence type="ECO:0000256" key="2">
    <source>
        <dbReference type="ARBA" id="ARBA00004141"/>
    </source>
</evidence>
<reference evidence="16" key="1">
    <citation type="submission" date="2023-02" db="EMBL/GenBank/DDBJ databases">
        <title>Tahibacter soli sp. nov. isolated from soil.</title>
        <authorList>
            <person name="Baek J.H."/>
            <person name="Lee J.K."/>
            <person name="Choi D.G."/>
            <person name="Jeon C.O."/>
        </authorList>
    </citation>
    <scope>NUCLEOTIDE SEQUENCE</scope>
    <source>
        <strain evidence="16">BL</strain>
    </source>
</reference>
<dbReference type="CDD" id="cd00082">
    <property type="entry name" value="HisKA"/>
    <property type="match status" value="1"/>
</dbReference>
<dbReference type="PROSITE" id="PS50109">
    <property type="entry name" value="HIS_KIN"/>
    <property type="match status" value="1"/>
</dbReference>
<evidence type="ECO:0000256" key="11">
    <source>
        <dbReference type="ARBA" id="ARBA00023012"/>
    </source>
</evidence>
<keyword evidence="4" id="KW-0597">Phosphoprotein</keyword>
<evidence type="ECO:0000256" key="9">
    <source>
        <dbReference type="ARBA" id="ARBA00022840"/>
    </source>
</evidence>
<evidence type="ECO:0000313" key="17">
    <source>
        <dbReference type="Proteomes" id="UP001139971"/>
    </source>
</evidence>
<dbReference type="Pfam" id="PF00512">
    <property type="entry name" value="HisKA"/>
    <property type="match status" value="1"/>
</dbReference>
<evidence type="ECO:0000313" key="16">
    <source>
        <dbReference type="EMBL" id="MDC8013528.1"/>
    </source>
</evidence>
<feature type="transmembrane region" description="Helical" evidence="13">
    <location>
        <begin position="160"/>
        <end position="179"/>
    </location>
</feature>
<evidence type="ECO:0000259" key="15">
    <source>
        <dbReference type="PROSITE" id="PS50885"/>
    </source>
</evidence>
<dbReference type="GO" id="GO:0005886">
    <property type="term" value="C:plasma membrane"/>
    <property type="evidence" value="ECO:0007669"/>
    <property type="project" value="TreeGrafter"/>
</dbReference>
<feature type="domain" description="Histidine kinase" evidence="14">
    <location>
        <begin position="240"/>
        <end position="452"/>
    </location>
</feature>
<evidence type="ECO:0000256" key="4">
    <source>
        <dbReference type="ARBA" id="ARBA00022553"/>
    </source>
</evidence>
<protein>
    <recommendedName>
        <fullName evidence="3">histidine kinase</fullName>
        <ecNumber evidence="3">2.7.13.3</ecNumber>
    </recommendedName>
</protein>
<keyword evidence="8" id="KW-0418">Kinase</keyword>
<evidence type="ECO:0000256" key="1">
    <source>
        <dbReference type="ARBA" id="ARBA00000085"/>
    </source>
</evidence>
<dbReference type="Pfam" id="PF02518">
    <property type="entry name" value="HATPase_c"/>
    <property type="match status" value="1"/>
</dbReference>
<comment type="caution">
    <text evidence="16">The sequence shown here is derived from an EMBL/GenBank/DDBJ whole genome shotgun (WGS) entry which is preliminary data.</text>
</comment>
<dbReference type="InterPro" id="IPR036890">
    <property type="entry name" value="HATPase_C_sf"/>
</dbReference>
<keyword evidence="12 13" id="KW-0472">Membrane</keyword>
<feature type="domain" description="HAMP" evidence="15">
    <location>
        <begin position="180"/>
        <end position="232"/>
    </location>
</feature>
<proteinExistence type="predicted"/>